<dbReference type="SUPFAM" id="SSF101936">
    <property type="entry name" value="DNA-binding pseudobarrel domain"/>
    <property type="match status" value="1"/>
</dbReference>
<dbReference type="Proteomes" id="UP000295252">
    <property type="component" value="Chromosome X"/>
</dbReference>
<comment type="subcellular location">
    <subcellularLocation>
        <location evidence="1">Nucleus</location>
    </subcellularLocation>
</comment>
<evidence type="ECO:0000256" key="3">
    <source>
        <dbReference type="ARBA" id="ARBA00023125"/>
    </source>
</evidence>
<dbReference type="InterPro" id="IPR003340">
    <property type="entry name" value="B3_DNA-bd"/>
</dbReference>
<dbReference type="PANTHER" id="PTHR31391:SF99">
    <property type="entry name" value="B3 DOMAIN-CONTAINING PROTEIN OS06G0194400"/>
    <property type="match status" value="1"/>
</dbReference>
<evidence type="ECO:0000256" key="4">
    <source>
        <dbReference type="ARBA" id="ARBA00023163"/>
    </source>
</evidence>
<evidence type="ECO:0000256" key="1">
    <source>
        <dbReference type="ARBA" id="ARBA00004123"/>
    </source>
</evidence>
<accession>A0A068UHY5</accession>
<keyword evidence="2" id="KW-0805">Transcription regulation</keyword>
<dbReference type="InterPro" id="IPR044837">
    <property type="entry name" value="REM16-like"/>
</dbReference>
<evidence type="ECO:0000256" key="6">
    <source>
        <dbReference type="SAM" id="MobiDB-lite"/>
    </source>
</evidence>
<dbReference type="Gramene" id="CDP07203">
    <property type="protein sequence ID" value="CDP07203"/>
    <property type="gene ID" value="GSCOC_T00024373001"/>
</dbReference>
<dbReference type="CDD" id="cd10017">
    <property type="entry name" value="B3_DNA"/>
    <property type="match status" value="1"/>
</dbReference>
<feature type="domain" description="TF-B3" evidence="7">
    <location>
        <begin position="176"/>
        <end position="267"/>
    </location>
</feature>
<evidence type="ECO:0000313" key="9">
    <source>
        <dbReference type="Proteomes" id="UP000295252"/>
    </source>
</evidence>
<keyword evidence="3" id="KW-0238">DNA-binding</keyword>
<dbReference type="SMART" id="SM01019">
    <property type="entry name" value="B3"/>
    <property type="match status" value="1"/>
</dbReference>
<dbReference type="OrthoDB" id="1909330at2759"/>
<dbReference type="AlphaFoldDB" id="A0A068UHY5"/>
<dbReference type="PROSITE" id="PS50863">
    <property type="entry name" value="B3"/>
    <property type="match status" value="1"/>
</dbReference>
<dbReference type="FunCoup" id="A0A068UHY5">
    <property type="interactions" value="75"/>
</dbReference>
<sequence>MVVSKKGALAYEERRHERLEQNKKKLEQLNLTKLSQALHSTISPKPSPMKKVKPKVARQPVDPSTIRRSSRVADKPPPNYKEIYLLFQLCNKRSVLRHFDRRSLPYFPGCSVVNLRSLYYLVLWQVPIEPLGRPRSYRYSRRDLSNRVYASDEDREYAHERAEVLQSGLDSKIPSFVKPMLQSHVTGGFWLGLPVQFCKTYLPKRDETVTLVDEQEEEYPTKYLAVKTGLSGGWRGFSIEHELVDGDALVFQLIEPTKFKVYIIRVNQAEDSSN</sequence>
<feature type="region of interest" description="Disordered" evidence="6">
    <location>
        <begin position="1"/>
        <end position="23"/>
    </location>
</feature>
<keyword evidence="4" id="KW-0804">Transcription</keyword>
<dbReference type="GO" id="GO:0003677">
    <property type="term" value="F:DNA binding"/>
    <property type="evidence" value="ECO:0007669"/>
    <property type="project" value="UniProtKB-KW"/>
</dbReference>
<dbReference type="Pfam" id="PF02362">
    <property type="entry name" value="B3"/>
    <property type="match status" value="1"/>
</dbReference>
<feature type="region of interest" description="Disordered" evidence="6">
    <location>
        <begin position="37"/>
        <end position="75"/>
    </location>
</feature>
<gene>
    <name evidence="8" type="ORF">GSCOC_T00024373001</name>
</gene>
<dbReference type="InParanoid" id="A0A068UHY5"/>
<dbReference type="OMA" id="LPKHDEY"/>
<evidence type="ECO:0000313" key="8">
    <source>
        <dbReference type="EMBL" id="CDP07203.1"/>
    </source>
</evidence>
<dbReference type="GO" id="GO:0005634">
    <property type="term" value="C:nucleus"/>
    <property type="evidence" value="ECO:0007669"/>
    <property type="project" value="UniProtKB-SubCell"/>
</dbReference>
<organism evidence="8 9">
    <name type="scientific">Coffea canephora</name>
    <name type="common">Robusta coffee</name>
    <dbReference type="NCBI Taxonomy" id="49390"/>
    <lineage>
        <taxon>Eukaryota</taxon>
        <taxon>Viridiplantae</taxon>
        <taxon>Streptophyta</taxon>
        <taxon>Embryophyta</taxon>
        <taxon>Tracheophyta</taxon>
        <taxon>Spermatophyta</taxon>
        <taxon>Magnoliopsida</taxon>
        <taxon>eudicotyledons</taxon>
        <taxon>Gunneridae</taxon>
        <taxon>Pentapetalae</taxon>
        <taxon>asterids</taxon>
        <taxon>lamiids</taxon>
        <taxon>Gentianales</taxon>
        <taxon>Rubiaceae</taxon>
        <taxon>Ixoroideae</taxon>
        <taxon>Gardenieae complex</taxon>
        <taxon>Bertiereae - Coffeeae clade</taxon>
        <taxon>Coffeeae</taxon>
        <taxon>Coffea</taxon>
    </lineage>
</organism>
<dbReference type="EMBL" id="HG739109">
    <property type="protein sequence ID" value="CDP07203.1"/>
    <property type="molecule type" value="Genomic_DNA"/>
</dbReference>
<keyword evidence="5" id="KW-0539">Nucleus</keyword>
<reference evidence="9" key="1">
    <citation type="journal article" date="2014" name="Science">
        <title>The coffee genome provides insight into the convergent evolution of caffeine biosynthesis.</title>
        <authorList>
            <person name="Denoeud F."/>
            <person name="Carretero-Paulet L."/>
            <person name="Dereeper A."/>
            <person name="Droc G."/>
            <person name="Guyot R."/>
            <person name="Pietrella M."/>
            <person name="Zheng C."/>
            <person name="Alberti A."/>
            <person name="Anthony F."/>
            <person name="Aprea G."/>
            <person name="Aury J.M."/>
            <person name="Bento P."/>
            <person name="Bernard M."/>
            <person name="Bocs S."/>
            <person name="Campa C."/>
            <person name="Cenci A."/>
            <person name="Combes M.C."/>
            <person name="Crouzillat D."/>
            <person name="Da Silva C."/>
            <person name="Daddiego L."/>
            <person name="De Bellis F."/>
            <person name="Dussert S."/>
            <person name="Garsmeur O."/>
            <person name="Gayraud T."/>
            <person name="Guignon V."/>
            <person name="Jahn K."/>
            <person name="Jamilloux V."/>
            <person name="Joet T."/>
            <person name="Labadie K."/>
            <person name="Lan T."/>
            <person name="Leclercq J."/>
            <person name="Lepelley M."/>
            <person name="Leroy T."/>
            <person name="Li L.T."/>
            <person name="Librado P."/>
            <person name="Lopez L."/>
            <person name="Munoz A."/>
            <person name="Noel B."/>
            <person name="Pallavicini A."/>
            <person name="Perrotta G."/>
            <person name="Poncet V."/>
            <person name="Pot D."/>
            <person name="Priyono X."/>
            <person name="Rigoreau M."/>
            <person name="Rouard M."/>
            <person name="Rozas J."/>
            <person name="Tranchant-Dubreuil C."/>
            <person name="VanBuren R."/>
            <person name="Zhang Q."/>
            <person name="Andrade A.C."/>
            <person name="Argout X."/>
            <person name="Bertrand B."/>
            <person name="de Kochko A."/>
            <person name="Graziosi G."/>
            <person name="Henry R.J."/>
            <person name="Jayarama X."/>
            <person name="Ming R."/>
            <person name="Nagai C."/>
            <person name="Rounsley S."/>
            <person name="Sankoff D."/>
            <person name="Giuliano G."/>
            <person name="Albert V.A."/>
            <person name="Wincker P."/>
            <person name="Lashermes P."/>
        </authorList>
    </citation>
    <scope>NUCLEOTIDE SEQUENCE [LARGE SCALE GENOMIC DNA]</scope>
    <source>
        <strain evidence="9">cv. DH200-94</strain>
    </source>
</reference>
<evidence type="ECO:0000256" key="5">
    <source>
        <dbReference type="ARBA" id="ARBA00023242"/>
    </source>
</evidence>
<dbReference type="PhylomeDB" id="A0A068UHY5"/>
<dbReference type="Gene3D" id="2.40.330.10">
    <property type="entry name" value="DNA-binding pseudobarrel domain"/>
    <property type="match status" value="1"/>
</dbReference>
<keyword evidence="9" id="KW-1185">Reference proteome</keyword>
<evidence type="ECO:0000256" key="2">
    <source>
        <dbReference type="ARBA" id="ARBA00023015"/>
    </source>
</evidence>
<protein>
    <recommendedName>
        <fullName evidence="7">TF-B3 domain-containing protein</fullName>
    </recommendedName>
</protein>
<evidence type="ECO:0000259" key="7">
    <source>
        <dbReference type="PROSITE" id="PS50863"/>
    </source>
</evidence>
<name>A0A068UHY5_COFCA</name>
<feature type="compositionally biased region" description="Basic and acidic residues" evidence="6">
    <location>
        <begin position="11"/>
        <end position="23"/>
    </location>
</feature>
<dbReference type="PANTHER" id="PTHR31391">
    <property type="entry name" value="B3 DOMAIN-CONTAINING PROTEIN OS11G0197600-RELATED"/>
    <property type="match status" value="1"/>
</dbReference>
<proteinExistence type="predicted"/>
<dbReference type="InterPro" id="IPR015300">
    <property type="entry name" value="DNA-bd_pseudobarrel_sf"/>
</dbReference>